<evidence type="ECO:0000259" key="1">
    <source>
        <dbReference type="Pfam" id="PF18864"/>
    </source>
</evidence>
<dbReference type="Pfam" id="PF18864">
    <property type="entry name" value="AbiTii"/>
    <property type="match status" value="1"/>
</dbReference>
<dbReference type="Proteomes" id="UP001143391">
    <property type="component" value="Unassembled WGS sequence"/>
</dbReference>
<protein>
    <recommendedName>
        <fullName evidence="1">AbiTii domain-containing protein</fullName>
    </recommendedName>
</protein>
<organism evidence="2 3">
    <name type="scientific">Marinobacter iranensis</name>
    <dbReference type="NCBI Taxonomy" id="2962607"/>
    <lineage>
        <taxon>Bacteria</taxon>
        <taxon>Pseudomonadati</taxon>
        <taxon>Pseudomonadota</taxon>
        <taxon>Gammaproteobacteria</taxon>
        <taxon>Pseudomonadales</taxon>
        <taxon>Marinobacteraceae</taxon>
        <taxon>Marinobacter</taxon>
    </lineage>
</organism>
<proteinExistence type="predicted"/>
<dbReference type="RefSeq" id="WP_275704215.1">
    <property type="nucleotide sequence ID" value="NZ_JANCMW010000001.1"/>
</dbReference>
<evidence type="ECO:0000313" key="2">
    <source>
        <dbReference type="EMBL" id="MDF0748723.1"/>
    </source>
</evidence>
<feature type="domain" description="AbiTii" evidence="1">
    <location>
        <begin position="8"/>
        <end position="184"/>
    </location>
</feature>
<comment type="caution">
    <text evidence="2">The sequence shown here is derived from an EMBL/GenBank/DDBJ whole genome shotgun (WGS) entry which is preliminary data.</text>
</comment>
<dbReference type="EMBL" id="JANCMW010000001">
    <property type="protein sequence ID" value="MDF0748723.1"/>
    <property type="molecule type" value="Genomic_DNA"/>
</dbReference>
<evidence type="ECO:0000313" key="3">
    <source>
        <dbReference type="Proteomes" id="UP001143391"/>
    </source>
</evidence>
<keyword evidence="3" id="KW-1185">Reference proteome</keyword>
<reference evidence="2" key="1">
    <citation type="submission" date="2022-07" db="EMBL/GenBank/DDBJ databases">
        <title>Marinobacter iranensis a new bacterium isolate from a hipersaline lake in Iran.</title>
        <authorList>
            <person name="Mohammad A.M.A."/>
            <person name="Cristina S.-P."/>
            <person name="Antonio V."/>
        </authorList>
    </citation>
    <scope>NUCLEOTIDE SEQUENCE</scope>
    <source>
        <strain evidence="2">71-i</strain>
    </source>
</reference>
<sequence length="221" mass="25305">MSAAVDHLDERLRDNGELLEAIMPSAITLAMMLRQRTMAAWMRIEFDGYSDASELPPYRRDVPGHIVARSPQYGWIPAPVDDKQKQDFGHRDMEEGIKSLEKTCLSCKKGTGHRIVFDKEEMAKLQTQINLSAELAITISRESYCKLLRVIRCALYLWAQELMELGIGGDHNSFSAEEREKAAHLDDPERFWRKALEENADLPVPDVRETGFFERFFGRTG</sequence>
<name>A0ABT5Y4Z1_9GAMM</name>
<gene>
    <name evidence="2" type="ORF">NLU14_00610</name>
</gene>
<accession>A0ABT5Y4Z1</accession>
<dbReference type="InterPro" id="IPR041304">
    <property type="entry name" value="AbiTii"/>
</dbReference>